<reference evidence="1 2" key="1">
    <citation type="journal article" date="2013" name="Mar. Genomics">
        <title>Expression of sulfatases in Rhodopirellula baltica and the diversity of sulfatases in the genus Rhodopirellula.</title>
        <authorList>
            <person name="Wegner C.E."/>
            <person name="Richter-Heitmann T."/>
            <person name="Klindworth A."/>
            <person name="Klockow C."/>
            <person name="Richter M."/>
            <person name="Achstetter T."/>
            <person name="Glockner F.O."/>
            <person name="Harder J."/>
        </authorList>
    </citation>
    <scope>NUCLEOTIDE SEQUENCE [LARGE SCALE GENOMIC DNA]</scope>
    <source>
        <strain evidence="1 2">SM41</strain>
    </source>
</reference>
<dbReference type="PANTHER" id="PTHR36849">
    <property type="entry name" value="CYTOPLASMIC PROTEIN-RELATED"/>
    <property type="match status" value="1"/>
</dbReference>
<name>M5U069_9BACT</name>
<gene>
    <name evidence="1" type="ORF">RSSM_03685</name>
</gene>
<dbReference type="InterPro" id="IPR052552">
    <property type="entry name" value="YeaO-like"/>
</dbReference>
<dbReference type="Pfam" id="PF22752">
    <property type="entry name" value="DUF488-N3i"/>
    <property type="match status" value="1"/>
</dbReference>
<keyword evidence="2" id="KW-1185">Reference proteome</keyword>
<dbReference type="OrthoDB" id="9790745at2"/>
<evidence type="ECO:0000313" key="1">
    <source>
        <dbReference type="EMBL" id="EMI54862.1"/>
    </source>
</evidence>
<sequence length="122" mass="14373">MNESQKKIEIARVYDLPDSGIQYRVLVDRLWPRGVKKEPLQLDQWAKNLAPSDELRQWFGHDPDKWAEFRKRFLHELSGKKDDAYELLQVAGERSILLVYAAKDEQHNNAVVLKEYLGKRKP</sequence>
<proteinExistence type="predicted"/>
<accession>M5U069</accession>
<dbReference type="AlphaFoldDB" id="M5U069"/>
<organism evidence="1 2">
    <name type="scientific">Rhodopirellula sallentina SM41</name>
    <dbReference type="NCBI Taxonomy" id="1263870"/>
    <lineage>
        <taxon>Bacteria</taxon>
        <taxon>Pseudomonadati</taxon>
        <taxon>Planctomycetota</taxon>
        <taxon>Planctomycetia</taxon>
        <taxon>Pirellulales</taxon>
        <taxon>Pirellulaceae</taxon>
        <taxon>Rhodopirellula</taxon>
    </lineage>
</organism>
<comment type="caution">
    <text evidence="1">The sequence shown here is derived from an EMBL/GenBank/DDBJ whole genome shotgun (WGS) entry which is preliminary data.</text>
</comment>
<evidence type="ECO:0000313" key="2">
    <source>
        <dbReference type="Proteomes" id="UP000011885"/>
    </source>
</evidence>
<protein>
    <submittedName>
        <fullName evidence="1">Protein containing DUF488</fullName>
    </submittedName>
</protein>
<dbReference type="EMBL" id="ANOH01000255">
    <property type="protein sequence ID" value="EMI54862.1"/>
    <property type="molecule type" value="Genomic_DNA"/>
</dbReference>
<dbReference type="PANTHER" id="PTHR36849:SF1">
    <property type="entry name" value="CYTOPLASMIC PROTEIN"/>
    <property type="match status" value="1"/>
</dbReference>
<dbReference type="Proteomes" id="UP000011885">
    <property type="component" value="Unassembled WGS sequence"/>
</dbReference>
<dbReference type="PATRIC" id="fig|1263870.3.peg.3910"/>
<dbReference type="RefSeq" id="WP_008681275.1">
    <property type="nucleotide sequence ID" value="NZ_ANOH01000255.1"/>
</dbReference>